<dbReference type="RefSeq" id="WP_075316105.1">
    <property type="nucleotide sequence ID" value="NZ_CP018871.1"/>
</dbReference>
<dbReference type="OrthoDB" id="6712419at2"/>
<evidence type="ECO:0000313" key="2">
    <source>
        <dbReference type="Proteomes" id="UP000451048"/>
    </source>
</evidence>
<dbReference type="KEGG" id="ahl:AHTJS_12795"/>
<accession>A0A1L6KQ05</accession>
<dbReference type="EMBL" id="WTTO01000036">
    <property type="protein sequence ID" value="NAR74172.1"/>
    <property type="molecule type" value="Genomic_DNA"/>
</dbReference>
<dbReference type="Proteomes" id="UP000451048">
    <property type="component" value="Unassembled WGS sequence"/>
</dbReference>
<reference evidence="1 2" key="1">
    <citation type="submission" date="2019-12" db="EMBL/GenBank/DDBJ databases">
        <title>Acinetobacter haemolyticus comparative genomics.</title>
        <authorList>
            <person name="Castro-Jaimes S."/>
            <person name="Bello-Lopez E."/>
            <person name="Velazquez-Acosta C."/>
            <person name="Volkow-Fernandez P."/>
            <person name="Lozano-Zarain P."/>
            <person name="Castillo Ramirez S."/>
            <person name="Cevallos M.A."/>
        </authorList>
    </citation>
    <scope>NUCLEOTIDE SEQUENCE [LARGE SCALE GENOMIC DNA]</scope>
    <source>
        <strain evidence="1 2">AN10</strain>
    </source>
</reference>
<sequence>MALEQQDDQITAKTKRPNLQKEHIQHLNRSQLELIPTDGRMSVSFYYIPHMSSAVEAQRVRSALVPFADLLLEHSIDYEARHLSLYHHYPIDEVTVALQRLSLGAELQQTTTHYEPLEVVIPKADPEWSGQTQSEENDLHIVQKIIRTIVVRFKQWLDILLRNNKDK</sequence>
<dbReference type="AlphaFoldDB" id="A0A1L6KQ05"/>
<evidence type="ECO:0000313" key="1">
    <source>
        <dbReference type="EMBL" id="NAR74172.1"/>
    </source>
</evidence>
<name>A0A1L6KQ05_ACIHA</name>
<comment type="caution">
    <text evidence="1">The sequence shown here is derived from an EMBL/GenBank/DDBJ whole genome shotgun (WGS) entry which is preliminary data.</text>
</comment>
<proteinExistence type="predicted"/>
<protein>
    <submittedName>
        <fullName evidence="1">Cobalt transporter</fullName>
    </submittedName>
</protein>
<gene>
    <name evidence="1" type="ORF">GPS52_11825</name>
</gene>
<organism evidence="1 2">
    <name type="scientific">Acinetobacter haemolyticus</name>
    <dbReference type="NCBI Taxonomy" id="29430"/>
    <lineage>
        <taxon>Bacteria</taxon>
        <taxon>Pseudomonadati</taxon>
        <taxon>Pseudomonadota</taxon>
        <taxon>Gammaproteobacteria</taxon>
        <taxon>Moraxellales</taxon>
        <taxon>Moraxellaceae</taxon>
        <taxon>Acinetobacter</taxon>
    </lineage>
</organism>